<dbReference type="Proteomes" id="UP001151760">
    <property type="component" value="Unassembled WGS sequence"/>
</dbReference>
<keyword evidence="3" id="KW-1185">Reference proteome</keyword>
<gene>
    <name evidence="2" type="ORF">Tco_0749491</name>
</gene>
<proteinExistence type="predicted"/>
<feature type="region of interest" description="Disordered" evidence="1">
    <location>
        <begin position="97"/>
        <end position="143"/>
    </location>
</feature>
<dbReference type="EMBL" id="BQNB010010864">
    <property type="protein sequence ID" value="GJS82950.1"/>
    <property type="molecule type" value="Genomic_DNA"/>
</dbReference>
<evidence type="ECO:0000256" key="1">
    <source>
        <dbReference type="SAM" id="MobiDB-lite"/>
    </source>
</evidence>
<sequence>MVVGDELTAGIWSAGGDVDDMMVMLMTVVAGCGCRRRGGSGDGGAWRRVSVGGRLVKGVEPDSECQPGLSDPDSKPCWHGRRLNYRTETDGGIARRSVGAGGCETEGVSGRAPADFPIGGGTTCRGRTTGVSEGRTWPGDSREKRAGIDNEVSWYTWGGDSTSHRRVEAEELMLSGRKTECDRVEGERSGRKGRLGRGVAELKNWVTGGDNKRRREYDRCGGTE</sequence>
<reference evidence="2" key="1">
    <citation type="journal article" date="2022" name="Int. J. Mol. Sci.">
        <title>Draft Genome of Tanacetum Coccineum: Genomic Comparison of Closely Related Tanacetum-Family Plants.</title>
        <authorList>
            <person name="Yamashiro T."/>
            <person name="Shiraishi A."/>
            <person name="Nakayama K."/>
            <person name="Satake H."/>
        </authorList>
    </citation>
    <scope>NUCLEOTIDE SEQUENCE</scope>
</reference>
<protein>
    <submittedName>
        <fullName evidence="2">Uncharacterized protein</fullName>
    </submittedName>
</protein>
<evidence type="ECO:0000313" key="3">
    <source>
        <dbReference type="Proteomes" id="UP001151760"/>
    </source>
</evidence>
<evidence type="ECO:0000313" key="2">
    <source>
        <dbReference type="EMBL" id="GJS82950.1"/>
    </source>
</evidence>
<comment type="caution">
    <text evidence="2">The sequence shown here is derived from an EMBL/GenBank/DDBJ whole genome shotgun (WGS) entry which is preliminary data.</text>
</comment>
<reference evidence="2" key="2">
    <citation type="submission" date="2022-01" db="EMBL/GenBank/DDBJ databases">
        <authorList>
            <person name="Yamashiro T."/>
            <person name="Shiraishi A."/>
            <person name="Satake H."/>
            <person name="Nakayama K."/>
        </authorList>
    </citation>
    <scope>NUCLEOTIDE SEQUENCE</scope>
</reference>
<name>A0ABQ4YYT6_9ASTR</name>
<accession>A0ABQ4YYT6</accession>
<organism evidence="2 3">
    <name type="scientific">Tanacetum coccineum</name>
    <dbReference type="NCBI Taxonomy" id="301880"/>
    <lineage>
        <taxon>Eukaryota</taxon>
        <taxon>Viridiplantae</taxon>
        <taxon>Streptophyta</taxon>
        <taxon>Embryophyta</taxon>
        <taxon>Tracheophyta</taxon>
        <taxon>Spermatophyta</taxon>
        <taxon>Magnoliopsida</taxon>
        <taxon>eudicotyledons</taxon>
        <taxon>Gunneridae</taxon>
        <taxon>Pentapetalae</taxon>
        <taxon>asterids</taxon>
        <taxon>campanulids</taxon>
        <taxon>Asterales</taxon>
        <taxon>Asteraceae</taxon>
        <taxon>Asteroideae</taxon>
        <taxon>Anthemideae</taxon>
        <taxon>Anthemidinae</taxon>
        <taxon>Tanacetum</taxon>
    </lineage>
</organism>